<evidence type="ECO:0000313" key="3">
    <source>
        <dbReference type="Proteomes" id="UP000198859"/>
    </source>
</evidence>
<name>A0A1H1SP62_9ACTN</name>
<accession>A0A1H1SP62</accession>
<feature type="compositionally biased region" description="Basic and acidic residues" evidence="1">
    <location>
        <begin position="50"/>
        <end position="78"/>
    </location>
</feature>
<dbReference type="Proteomes" id="UP000198859">
    <property type="component" value="Chromosome I"/>
</dbReference>
<proteinExistence type="predicted"/>
<evidence type="ECO:0000256" key="1">
    <source>
        <dbReference type="SAM" id="MobiDB-lite"/>
    </source>
</evidence>
<sequence>MGEQESEGQVSEASSMGGGPQPISDDQSVAGQPHEDDVQEGRQGPNARSGSRDEAHRNGDYVKDDEVRDPAVDRDLEA</sequence>
<reference evidence="3" key="1">
    <citation type="submission" date="2016-10" db="EMBL/GenBank/DDBJ databases">
        <authorList>
            <person name="Varghese N."/>
            <person name="Submissions S."/>
        </authorList>
    </citation>
    <scope>NUCLEOTIDE SEQUENCE [LARGE SCALE GENOMIC DNA]</scope>
    <source>
        <strain evidence="3">DSM 22127</strain>
    </source>
</reference>
<dbReference type="AlphaFoldDB" id="A0A1H1SP62"/>
<gene>
    <name evidence="2" type="ORF">SAMN04488570_2010</name>
</gene>
<dbReference type="EMBL" id="LT629757">
    <property type="protein sequence ID" value="SDS49770.1"/>
    <property type="molecule type" value="Genomic_DNA"/>
</dbReference>
<evidence type="ECO:0000313" key="2">
    <source>
        <dbReference type="EMBL" id="SDS49770.1"/>
    </source>
</evidence>
<organism evidence="2 3">
    <name type="scientific">Nocardioides scoriae</name>
    <dbReference type="NCBI Taxonomy" id="642780"/>
    <lineage>
        <taxon>Bacteria</taxon>
        <taxon>Bacillati</taxon>
        <taxon>Actinomycetota</taxon>
        <taxon>Actinomycetes</taxon>
        <taxon>Propionibacteriales</taxon>
        <taxon>Nocardioidaceae</taxon>
        <taxon>Nocardioides</taxon>
    </lineage>
</organism>
<dbReference type="RefSeq" id="WP_091729085.1">
    <property type="nucleotide sequence ID" value="NZ_LT629757.1"/>
</dbReference>
<feature type="region of interest" description="Disordered" evidence="1">
    <location>
        <begin position="1"/>
        <end position="78"/>
    </location>
</feature>
<protein>
    <submittedName>
        <fullName evidence="2">Uncharacterized protein</fullName>
    </submittedName>
</protein>
<keyword evidence="3" id="KW-1185">Reference proteome</keyword>
<dbReference type="OrthoDB" id="3829137at2"/>